<feature type="domain" description="SpoVR protein-like N-terminal" evidence="1">
    <location>
        <begin position="6"/>
        <end position="409"/>
    </location>
</feature>
<organism evidence="3 4">
    <name type="scientific">Paenibacillus chungangensis</name>
    <dbReference type="NCBI Taxonomy" id="696535"/>
    <lineage>
        <taxon>Bacteria</taxon>
        <taxon>Bacillati</taxon>
        <taxon>Bacillota</taxon>
        <taxon>Bacilli</taxon>
        <taxon>Bacillales</taxon>
        <taxon>Paenibacillaceae</taxon>
        <taxon>Paenibacillus</taxon>
    </lineage>
</organism>
<accession>A0ABW3HWD4</accession>
<gene>
    <name evidence="3" type="ORF">ACFQ2I_20355</name>
</gene>
<dbReference type="InterPro" id="IPR007390">
    <property type="entry name" value="Spore_V_R"/>
</dbReference>
<dbReference type="PANTHER" id="PTHR30029:SF2">
    <property type="entry name" value="STAGE V SPORULATION PROTEIN R"/>
    <property type="match status" value="1"/>
</dbReference>
<comment type="caution">
    <text evidence="3">The sequence shown here is derived from an EMBL/GenBank/DDBJ whole genome shotgun (WGS) entry which is preliminary data.</text>
</comment>
<dbReference type="PANTHER" id="PTHR30029">
    <property type="entry name" value="STAGE V SPORULATION PROTEIN R"/>
    <property type="match status" value="1"/>
</dbReference>
<dbReference type="Pfam" id="PF04293">
    <property type="entry name" value="SpoVR"/>
    <property type="match status" value="1"/>
</dbReference>
<dbReference type="InterPro" id="IPR056174">
    <property type="entry name" value="SpoVR_N"/>
</dbReference>
<dbReference type="EMBL" id="JBHTJZ010000064">
    <property type="protein sequence ID" value="MFD0961702.1"/>
    <property type="molecule type" value="Genomic_DNA"/>
</dbReference>
<dbReference type="Proteomes" id="UP001596989">
    <property type="component" value="Unassembled WGS sequence"/>
</dbReference>
<reference evidence="4" key="1">
    <citation type="journal article" date="2019" name="Int. J. Syst. Evol. Microbiol.">
        <title>The Global Catalogue of Microorganisms (GCM) 10K type strain sequencing project: providing services to taxonomists for standard genome sequencing and annotation.</title>
        <authorList>
            <consortium name="The Broad Institute Genomics Platform"/>
            <consortium name="The Broad Institute Genome Sequencing Center for Infectious Disease"/>
            <person name="Wu L."/>
            <person name="Ma J."/>
        </authorList>
    </citation>
    <scope>NUCLEOTIDE SEQUENCE [LARGE SCALE GENOMIC DNA]</scope>
    <source>
        <strain evidence="4">CCUG 59129</strain>
    </source>
</reference>
<evidence type="ECO:0000313" key="3">
    <source>
        <dbReference type="EMBL" id="MFD0961702.1"/>
    </source>
</evidence>
<feature type="domain" description="SpoVR-like C-terminal" evidence="2">
    <location>
        <begin position="416"/>
        <end position="463"/>
    </location>
</feature>
<dbReference type="RefSeq" id="WP_377567529.1">
    <property type="nucleotide sequence ID" value="NZ_JBHTJZ010000064.1"/>
</dbReference>
<name>A0ABW3HWD4_9BACL</name>
<proteinExistence type="predicted"/>
<evidence type="ECO:0000259" key="1">
    <source>
        <dbReference type="Pfam" id="PF04293"/>
    </source>
</evidence>
<protein>
    <submittedName>
        <fullName evidence="3">SpoVR family protein</fullName>
    </submittedName>
</protein>
<evidence type="ECO:0000259" key="2">
    <source>
        <dbReference type="Pfam" id="PF24755"/>
    </source>
</evidence>
<evidence type="ECO:0000313" key="4">
    <source>
        <dbReference type="Proteomes" id="UP001596989"/>
    </source>
</evidence>
<dbReference type="InterPro" id="IPR057008">
    <property type="entry name" value="SpoVR-like_C"/>
</dbReference>
<dbReference type="Pfam" id="PF24755">
    <property type="entry name" value="SpoVR_C"/>
    <property type="match status" value="1"/>
</dbReference>
<keyword evidence="4" id="KW-1185">Reference proteome</keyword>
<sequence length="483" mass="57080">MNGDDIRELERAIAEITEIAQGFGLDFYEMRYEICPADIIYTFGAYGMPTRFSHWSFGKSFHKMKTQYDFGLSKIYELVINSNPCYAFLLEGNSLIQNKLIVAHVLAHCDFFKNNARFGVSNRNMVESMSATADRIHQYELEHGTLKVERFIDAILSIQEHVDPTIVKPYQLDKKRYIEMMRKDHERASKNDKATKYDELWELDEEATAERAARKEAEAAEAKRFPPRPEKDIIWFIEEYSPILEDWQRDIMSMLRDEMLYFWPQIETKIMNEGWASYWHQRIIREMDLTSDETIEFAKLNSSVVVPSRNTLNPYYLGLKIFEDIEKRWDNPTEEEILRFNRKPGKGKEKIFEVREMDSDISFLRNYLTKQLVEDLDLYIFEKKGPEWKITDKAWEHVRDQLVYSRVNGGFPTLLVKEGDFNRAGELYLTHQYEGTELDLKYVERTLPNVVQLWGKPVHLETMVEDKKIVFSCDGNKTSRKFV</sequence>